<evidence type="ECO:0000313" key="3">
    <source>
        <dbReference type="EMBL" id="MBD8876675.1"/>
    </source>
</evidence>
<evidence type="ECO:0000259" key="2">
    <source>
        <dbReference type="PROSITE" id="PS50987"/>
    </source>
</evidence>
<dbReference type="PANTHER" id="PTHR43428:SF1">
    <property type="entry name" value="ARSENATE REDUCTASE"/>
    <property type="match status" value="1"/>
</dbReference>
<dbReference type="Gene3D" id="1.10.10.10">
    <property type="entry name" value="Winged helix-like DNA-binding domain superfamily/Winged helix DNA-binding domain"/>
    <property type="match status" value="1"/>
</dbReference>
<dbReference type="Proteomes" id="UP000615687">
    <property type="component" value="Unassembled WGS sequence"/>
</dbReference>
<keyword evidence="4" id="KW-1185">Reference proteome</keyword>
<dbReference type="RefSeq" id="WP_192109164.1">
    <property type="nucleotide sequence ID" value="NZ_JACYXJ010000004.1"/>
</dbReference>
<dbReference type="PANTHER" id="PTHR43428">
    <property type="entry name" value="ARSENATE REDUCTASE"/>
    <property type="match status" value="1"/>
</dbReference>
<protein>
    <submittedName>
        <fullName evidence="3">Helix-turn-helix domain-containing protein</fullName>
    </submittedName>
</protein>
<dbReference type="PROSITE" id="PS50987">
    <property type="entry name" value="HTH_ARSR_2"/>
    <property type="match status" value="1"/>
</dbReference>
<dbReference type="Pfam" id="PF01451">
    <property type="entry name" value="LMWPc"/>
    <property type="match status" value="1"/>
</dbReference>
<dbReference type="InterPro" id="IPR036388">
    <property type="entry name" value="WH-like_DNA-bd_sf"/>
</dbReference>
<dbReference type="InterPro" id="IPR011991">
    <property type="entry name" value="ArsR-like_HTH"/>
</dbReference>
<proteinExistence type="predicted"/>
<dbReference type="CDD" id="cd16345">
    <property type="entry name" value="LMWP_ArsC"/>
    <property type="match status" value="1"/>
</dbReference>
<dbReference type="InterPro" id="IPR036390">
    <property type="entry name" value="WH_DNA-bd_sf"/>
</dbReference>
<dbReference type="InterPro" id="IPR001845">
    <property type="entry name" value="HTH_ArsR_DNA-bd_dom"/>
</dbReference>
<reference evidence="3 4" key="1">
    <citation type="submission" date="2020-09" db="EMBL/GenBank/DDBJ databases">
        <title>The genome sequence of type strain Labrenzia polysiphoniae KACC 19711.</title>
        <authorList>
            <person name="Liu Y."/>
        </authorList>
    </citation>
    <scope>NUCLEOTIDE SEQUENCE [LARGE SCALE GENOMIC DNA]</scope>
    <source>
        <strain evidence="3 4">KACC 19711</strain>
    </source>
</reference>
<accession>A0ABR9C9X0</accession>
<dbReference type="CDD" id="cd00090">
    <property type="entry name" value="HTH_ARSR"/>
    <property type="match status" value="1"/>
</dbReference>
<dbReference type="SUPFAM" id="SSF52788">
    <property type="entry name" value="Phosphotyrosine protein phosphatases I"/>
    <property type="match status" value="1"/>
</dbReference>
<dbReference type="EMBL" id="JACYXJ010000004">
    <property type="protein sequence ID" value="MBD8876675.1"/>
    <property type="molecule type" value="Genomic_DNA"/>
</dbReference>
<gene>
    <name evidence="3" type="ORF">IG617_10300</name>
</gene>
<dbReference type="InterPro" id="IPR036196">
    <property type="entry name" value="Ptyr_pPase_sf"/>
</dbReference>
<organism evidence="3 4">
    <name type="scientific">Roseibium polysiphoniae</name>
    <dbReference type="NCBI Taxonomy" id="2571221"/>
    <lineage>
        <taxon>Bacteria</taxon>
        <taxon>Pseudomonadati</taxon>
        <taxon>Pseudomonadota</taxon>
        <taxon>Alphaproteobacteria</taxon>
        <taxon>Hyphomicrobiales</taxon>
        <taxon>Stappiaceae</taxon>
        <taxon>Roseibium</taxon>
    </lineage>
</organism>
<dbReference type="SMART" id="SM00418">
    <property type="entry name" value="HTH_ARSR"/>
    <property type="match status" value="1"/>
</dbReference>
<dbReference type="SMART" id="SM00226">
    <property type="entry name" value="LMWPc"/>
    <property type="match status" value="1"/>
</dbReference>
<dbReference type="SUPFAM" id="SSF46785">
    <property type="entry name" value="Winged helix' DNA-binding domain"/>
    <property type="match status" value="1"/>
</dbReference>
<dbReference type="Gene3D" id="3.40.50.2300">
    <property type="match status" value="1"/>
</dbReference>
<evidence type="ECO:0000313" key="4">
    <source>
        <dbReference type="Proteomes" id="UP000615687"/>
    </source>
</evidence>
<feature type="domain" description="HTH arsR-type" evidence="2">
    <location>
        <begin position="1"/>
        <end position="94"/>
    </location>
</feature>
<evidence type="ECO:0000256" key="1">
    <source>
        <dbReference type="ARBA" id="ARBA00022849"/>
    </source>
</evidence>
<name>A0ABR9C9X0_9HYPH</name>
<comment type="caution">
    <text evidence="3">The sequence shown here is derived from an EMBL/GenBank/DDBJ whole genome shotgun (WGS) entry which is preliminary data.</text>
</comment>
<sequence>MNDGYVAALVALGHQGRLSVFRLLVRRVPDWVPAGELAEALSLKPSTLSVYVSILVRCGLIQSRREGRSILYAVDLDSVGDLLGFLVDDCCRGRPEVLAPVKASRETEMQTGQAGGKVFNVLFVCSGNSARSIFAEAILEKEGKGHFNAFSAGTLPASEVNPMAISTLQSQGYDTSALRPKNVDEFVHRKSLELDFVFTVCDHAANVDCPPLPGQPVTAHWGMPDPVRVEGTVAEKALAFQQAFGSLRKRLATFISLPFATLDRISLQSRLDDIGREAAEVAV</sequence>
<keyword evidence="1" id="KW-0059">Arsenical resistance</keyword>
<dbReference type="InterPro" id="IPR023485">
    <property type="entry name" value="Ptyr_pPase"/>
</dbReference>